<evidence type="ECO:0000313" key="1">
    <source>
        <dbReference type="EMBL" id="ORL67087.1"/>
    </source>
</evidence>
<dbReference type="Proteomes" id="UP000193675">
    <property type="component" value="Unassembled WGS sequence"/>
</dbReference>
<evidence type="ECO:0000313" key="2">
    <source>
        <dbReference type="Proteomes" id="UP000193675"/>
    </source>
</evidence>
<dbReference type="RefSeq" id="WP_084854584.1">
    <property type="nucleotide sequence ID" value="NZ_JAOTEI010000036.1"/>
</dbReference>
<gene>
    <name evidence="1" type="ORF">B7H17_03685</name>
</gene>
<dbReference type="OrthoDB" id="6897888at2"/>
<name>A0A1X1A5N9_PSEPU</name>
<proteinExistence type="predicted"/>
<organism evidence="1 2">
    <name type="scientific">Pseudomonas putida</name>
    <name type="common">Arthrobacter siderocapsulatus</name>
    <dbReference type="NCBI Taxonomy" id="303"/>
    <lineage>
        <taxon>Bacteria</taxon>
        <taxon>Pseudomonadati</taxon>
        <taxon>Pseudomonadota</taxon>
        <taxon>Gammaproteobacteria</taxon>
        <taxon>Pseudomonadales</taxon>
        <taxon>Pseudomonadaceae</taxon>
        <taxon>Pseudomonas</taxon>
    </lineage>
</organism>
<reference evidence="1 2" key="1">
    <citation type="submission" date="2017-04" db="EMBL/GenBank/DDBJ databases">
        <title>Presence of VIM-2 positive Pseudomonas species in chickens and their surrounding environment.</title>
        <authorList>
            <person name="Zhang R."/>
        </authorList>
    </citation>
    <scope>NUCLEOTIDE SEQUENCE [LARGE SCALE GENOMIC DNA]</scope>
    <source>
        <strain evidence="1 2">DZ-C18</strain>
    </source>
</reference>
<accession>A0A1X1A5N9</accession>
<dbReference type="AlphaFoldDB" id="A0A1X1A5N9"/>
<sequence>MRFIQERSFIATFTSVTPGYLGILDSVEGTPGERKNAWLTIGSPSCVKEQQRFWFGYYEGQDAGYQVRTVMSGDDSAHRTIWDLSFNKSVGYYQKSDKPVLWRVRVEGAKLQMPEVRIYEDVTLAMPGQAMMSVANRAPWDEHYVGIGRPNTLYFRMDVQETNVPEFVNFDQYRRR</sequence>
<protein>
    <submittedName>
        <fullName evidence="1">Uncharacterized protein</fullName>
    </submittedName>
</protein>
<dbReference type="EMBL" id="NBWC01000004">
    <property type="protein sequence ID" value="ORL67087.1"/>
    <property type="molecule type" value="Genomic_DNA"/>
</dbReference>
<comment type="caution">
    <text evidence="1">The sequence shown here is derived from an EMBL/GenBank/DDBJ whole genome shotgun (WGS) entry which is preliminary data.</text>
</comment>